<dbReference type="CDD" id="cd03230">
    <property type="entry name" value="ABC_DR_subfamily_A"/>
    <property type="match status" value="1"/>
</dbReference>
<organism evidence="8 9">
    <name type="scientific">Rhodococcus olei</name>
    <dbReference type="NCBI Taxonomy" id="2161675"/>
    <lineage>
        <taxon>Bacteria</taxon>
        <taxon>Bacillati</taxon>
        <taxon>Actinomycetota</taxon>
        <taxon>Actinomycetes</taxon>
        <taxon>Mycobacteriales</taxon>
        <taxon>Nocardiaceae</taxon>
        <taxon>Rhodococcus</taxon>
    </lineage>
</organism>
<protein>
    <submittedName>
        <fullName evidence="8">ABC transporter ATP-binding protein</fullName>
    </submittedName>
</protein>
<evidence type="ECO:0000256" key="4">
    <source>
        <dbReference type="ARBA" id="ARBA00022741"/>
    </source>
</evidence>
<comment type="caution">
    <text evidence="8">The sequence shown here is derived from an EMBL/GenBank/DDBJ whole genome shotgun (WGS) entry which is preliminary data.</text>
</comment>
<evidence type="ECO:0000256" key="2">
    <source>
        <dbReference type="ARBA" id="ARBA00005417"/>
    </source>
</evidence>
<dbReference type="Pfam" id="PF00005">
    <property type="entry name" value="ABC_tran"/>
    <property type="match status" value="1"/>
</dbReference>
<accession>A0ABP8PMY0</accession>
<proteinExistence type="inferred from homology"/>
<keyword evidence="3" id="KW-0813">Transport</keyword>
<dbReference type="InterPro" id="IPR003593">
    <property type="entry name" value="AAA+_ATPase"/>
</dbReference>
<dbReference type="InterPro" id="IPR027417">
    <property type="entry name" value="P-loop_NTPase"/>
</dbReference>
<reference evidence="9" key="1">
    <citation type="journal article" date="2019" name="Int. J. Syst. Evol. Microbiol.">
        <title>The Global Catalogue of Microorganisms (GCM) 10K type strain sequencing project: providing services to taxonomists for standard genome sequencing and annotation.</title>
        <authorList>
            <consortium name="The Broad Institute Genomics Platform"/>
            <consortium name="The Broad Institute Genome Sequencing Center for Infectious Disease"/>
            <person name="Wu L."/>
            <person name="Ma J."/>
        </authorList>
    </citation>
    <scope>NUCLEOTIDE SEQUENCE [LARGE SCALE GENOMIC DNA]</scope>
    <source>
        <strain evidence="9">JCM 32206</strain>
    </source>
</reference>
<evidence type="ECO:0000313" key="8">
    <source>
        <dbReference type="EMBL" id="GAA4490256.1"/>
    </source>
</evidence>
<dbReference type="InterPro" id="IPR050763">
    <property type="entry name" value="ABC_transporter_ATP-binding"/>
</dbReference>
<evidence type="ECO:0000256" key="5">
    <source>
        <dbReference type="ARBA" id="ARBA00022840"/>
    </source>
</evidence>
<gene>
    <name evidence="8" type="ORF">GCM10023094_53220</name>
</gene>
<dbReference type="SUPFAM" id="SSF52540">
    <property type="entry name" value="P-loop containing nucleoside triphosphate hydrolases"/>
    <property type="match status" value="1"/>
</dbReference>
<keyword evidence="6" id="KW-0046">Antibiotic resistance</keyword>
<evidence type="ECO:0000256" key="6">
    <source>
        <dbReference type="ARBA" id="ARBA00023251"/>
    </source>
</evidence>
<keyword evidence="4" id="KW-0547">Nucleotide-binding</keyword>
<dbReference type="Gene3D" id="3.40.50.300">
    <property type="entry name" value="P-loop containing nucleotide triphosphate hydrolases"/>
    <property type="match status" value="1"/>
</dbReference>
<evidence type="ECO:0000256" key="3">
    <source>
        <dbReference type="ARBA" id="ARBA00022448"/>
    </source>
</evidence>
<dbReference type="PANTHER" id="PTHR42711:SF5">
    <property type="entry name" value="ABC TRANSPORTER ATP-BINDING PROTEIN NATA"/>
    <property type="match status" value="1"/>
</dbReference>
<dbReference type="InterPro" id="IPR003439">
    <property type="entry name" value="ABC_transporter-like_ATP-bd"/>
</dbReference>
<dbReference type="GO" id="GO:0005524">
    <property type="term" value="F:ATP binding"/>
    <property type="evidence" value="ECO:0007669"/>
    <property type="project" value="UniProtKB-KW"/>
</dbReference>
<comment type="subcellular location">
    <subcellularLocation>
        <location evidence="1">Cell membrane</location>
        <topology evidence="1">Peripheral membrane protein</topology>
    </subcellularLocation>
</comment>
<dbReference type="SMART" id="SM00382">
    <property type="entry name" value="AAA"/>
    <property type="match status" value="1"/>
</dbReference>
<dbReference type="EMBL" id="BAABFB010000075">
    <property type="protein sequence ID" value="GAA4490256.1"/>
    <property type="molecule type" value="Genomic_DNA"/>
</dbReference>
<dbReference type="PROSITE" id="PS50893">
    <property type="entry name" value="ABC_TRANSPORTER_2"/>
    <property type="match status" value="1"/>
</dbReference>
<comment type="similarity">
    <text evidence="2">Belongs to the ABC transporter superfamily.</text>
</comment>
<dbReference type="RefSeq" id="WP_345352891.1">
    <property type="nucleotide sequence ID" value="NZ_BAABFB010000075.1"/>
</dbReference>
<dbReference type="PROSITE" id="PS00211">
    <property type="entry name" value="ABC_TRANSPORTER_1"/>
    <property type="match status" value="1"/>
</dbReference>
<sequence>MGSATTSVVEVDNLTRRFGPRRGITDVSFTISSGEVFGFLGPNGAGKSTTIRLLLGLYRPTSGRMRLFGLDPTRDGVRINRRVGYLPGELALYLKMTGAQHLDRYARIRGLTDRTYADHLVQRFGAQLDQPIRTLSKGNRQKIGLVLAFMHRPELLVLDEPTSGLDPLMQDEFARLIRETVDDGRTVLLSSHDLEEVQRLADRLSIIKEGRIVVTDSVDGLRRSAPRTVEFRFDRAVTAADFDHLDGVAVRECTGGRVTLSVTGPVADLLARAGSLGAVDVSARRADLDELFLSFYRDEPATEEAEVPDAH</sequence>
<keyword evidence="5 8" id="KW-0067">ATP-binding</keyword>
<dbReference type="InterPro" id="IPR017871">
    <property type="entry name" value="ABC_transporter-like_CS"/>
</dbReference>
<keyword evidence="9" id="KW-1185">Reference proteome</keyword>
<dbReference type="PANTHER" id="PTHR42711">
    <property type="entry name" value="ABC TRANSPORTER ATP-BINDING PROTEIN"/>
    <property type="match status" value="1"/>
</dbReference>
<evidence type="ECO:0000256" key="1">
    <source>
        <dbReference type="ARBA" id="ARBA00004202"/>
    </source>
</evidence>
<evidence type="ECO:0000259" key="7">
    <source>
        <dbReference type="PROSITE" id="PS50893"/>
    </source>
</evidence>
<evidence type="ECO:0000313" key="9">
    <source>
        <dbReference type="Proteomes" id="UP001501183"/>
    </source>
</evidence>
<feature type="domain" description="ABC transporter" evidence="7">
    <location>
        <begin position="9"/>
        <end position="234"/>
    </location>
</feature>
<name>A0ABP8PMY0_9NOCA</name>
<dbReference type="Proteomes" id="UP001501183">
    <property type="component" value="Unassembled WGS sequence"/>
</dbReference>